<dbReference type="Gene3D" id="3.90.1150.10">
    <property type="entry name" value="Aspartate Aminotransferase, domain 1"/>
    <property type="match status" value="1"/>
</dbReference>
<protein>
    <submittedName>
        <fullName evidence="7">Aminotransferase class I/II-fold pyridoxal phosphate-dependent enzyme</fullName>
    </submittedName>
</protein>
<dbReference type="Proteomes" id="UP000305398">
    <property type="component" value="Chromosome"/>
</dbReference>
<comment type="similarity">
    <text evidence="2">Belongs to the class-I pyridoxal-phosphate-dependent aminotransferase family.</text>
</comment>
<dbReference type="PANTHER" id="PTHR46383:SF1">
    <property type="entry name" value="ASPARTATE AMINOTRANSFERASE"/>
    <property type="match status" value="1"/>
</dbReference>
<evidence type="ECO:0000256" key="5">
    <source>
        <dbReference type="ARBA" id="ARBA00022898"/>
    </source>
</evidence>
<dbReference type="PANTHER" id="PTHR46383">
    <property type="entry name" value="ASPARTATE AMINOTRANSFERASE"/>
    <property type="match status" value="1"/>
</dbReference>
<evidence type="ECO:0000313" key="7">
    <source>
        <dbReference type="EMBL" id="QDA61364.1"/>
    </source>
</evidence>
<evidence type="ECO:0000256" key="1">
    <source>
        <dbReference type="ARBA" id="ARBA00001933"/>
    </source>
</evidence>
<dbReference type="InterPro" id="IPR015421">
    <property type="entry name" value="PyrdxlP-dep_Trfase_major"/>
</dbReference>
<evidence type="ECO:0000256" key="3">
    <source>
        <dbReference type="ARBA" id="ARBA00022576"/>
    </source>
</evidence>
<keyword evidence="8" id="KW-1185">Reference proteome</keyword>
<feature type="domain" description="Aminotransferase class I/classII large" evidence="6">
    <location>
        <begin position="5"/>
        <end position="359"/>
    </location>
</feature>
<dbReference type="InterPro" id="IPR015424">
    <property type="entry name" value="PyrdxlP-dep_Trfase"/>
</dbReference>
<dbReference type="Pfam" id="PF00155">
    <property type="entry name" value="Aminotran_1_2"/>
    <property type="match status" value="1"/>
</dbReference>
<dbReference type="GO" id="GO:0008483">
    <property type="term" value="F:transaminase activity"/>
    <property type="evidence" value="ECO:0007669"/>
    <property type="project" value="UniProtKB-KW"/>
</dbReference>
<evidence type="ECO:0000256" key="4">
    <source>
        <dbReference type="ARBA" id="ARBA00022679"/>
    </source>
</evidence>
<keyword evidence="3 7" id="KW-0032">Aminotransferase</keyword>
<organism evidence="7 8">
    <name type="scientific">Hymenobacter jejuensis</name>
    <dbReference type="NCBI Taxonomy" id="2502781"/>
    <lineage>
        <taxon>Bacteria</taxon>
        <taxon>Pseudomonadati</taxon>
        <taxon>Bacteroidota</taxon>
        <taxon>Cytophagia</taxon>
        <taxon>Cytophagales</taxon>
        <taxon>Hymenobacteraceae</taxon>
        <taxon>Hymenobacter</taxon>
    </lineage>
</organism>
<reference evidence="7 8" key="1">
    <citation type="submission" date="2019-06" db="EMBL/GenBank/DDBJ databases">
        <authorList>
            <person name="Srinivasan S."/>
        </authorList>
    </citation>
    <scope>NUCLEOTIDE SEQUENCE [LARGE SCALE GENOMIC DNA]</scope>
    <source>
        <strain evidence="7 8">17J68-5</strain>
    </source>
</reference>
<dbReference type="InterPro" id="IPR015422">
    <property type="entry name" value="PyrdxlP-dep_Trfase_small"/>
</dbReference>
<dbReference type="AlphaFoldDB" id="A0A5B8A1U5"/>
<dbReference type="GO" id="GO:0030170">
    <property type="term" value="F:pyridoxal phosphate binding"/>
    <property type="evidence" value="ECO:0007669"/>
    <property type="project" value="InterPro"/>
</dbReference>
<dbReference type="SUPFAM" id="SSF53383">
    <property type="entry name" value="PLP-dependent transferases"/>
    <property type="match status" value="1"/>
</dbReference>
<dbReference type="Gene3D" id="3.40.640.10">
    <property type="entry name" value="Type I PLP-dependent aspartate aminotransferase-like (Major domain)"/>
    <property type="match status" value="1"/>
</dbReference>
<evidence type="ECO:0000259" key="6">
    <source>
        <dbReference type="Pfam" id="PF00155"/>
    </source>
</evidence>
<dbReference type="CDD" id="cd00609">
    <property type="entry name" value="AAT_like"/>
    <property type="match status" value="1"/>
</dbReference>
<dbReference type="EMBL" id="CP040896">
    <property type="protein sequence ID" value="QDA61364.1"/>
    <property type="molecule type" value="Genomic_DNA"/>
</dbReference>
<accession>A0A5B8A1U5</accession>
<evidence type="ECO:0000256" key="2">
    <source>
        <dbReference type="ARBA" id="ARBA00007441"/>
    </source>
</evidence>
<dbReference type="OrthoDB" id="1489696at2"/>
<comment type="cofactor">
    <cofactor evidence="1">
        <name>pyridoxal 5'-phosphate</name>
        <dbReference type="ChEBI" id="CHEBI:597326"/>
    </cofactor>
</comment>
<dbReference type="InterPro" id="IPR004839">
    <property type="entry name" value="Aminotransferase_I/II_large"/>
</dbReference>
<proteinExistence type="inferred from homology"/>
<dbReference type="RefSeq" id="WP_139516538.1">
    <property type="nucleotide sequence ID" value="NZ_CP040896.1"/>
</dbReference>
<name>A0A5B8A1U5_9BACT</name>
<dbReference type="KEGG" id="hyj:FHG12_15225"/>
<dbReference type="GO" id="GO:0006520">
    <property type="term" value="P:amino acid metabolic process"/>
    <property type="evidence" value="ECO:0007669"/>
    <property type="project" value="InterPro"/>
</dbReference>
<sequence length="369" mass="39231">MHSAVISLASGYGYFPTPTVAVEAATRLIQGGQLSVSPIEGLPALREALASTYRRSSGYGVSPQQVVVTPGGKAALFALFKTLLRPGDEVLVPTPVWFGFKSLIEQAGGNMRPLPLNSTDDYALTPAAVKAAIGPRTRILLFSNPNNPTGRIYKHAEVEAILDVTRQHPNLMVISDEIYDLVSFSTEPVPSLLEFADPHAQHVVVNGFSKSLALVGWGVGYLVAPTAVAQVCAAWQFSTAAAVPTPNQHAALAVTKASASITRELLAQLATTRNILLDGLADLPNVHCHIPEGTYYAFPDFTAYLTPRIDPIIASASLVTRLRKAGVDVVDGASCGAPGFVRLSYAVPEEALREALRRIRKALASAPVF</sequence>
<keyword evidence="4 7" id="KW-0808">Transferase</keyword>
<keyword evidence="5" id="KW-0663">Pyridoxal phosphate</keyword>
<evidence type="ECO:0000313" key="8">
    <source>
        <dbReference type="Proteomes" id="UP000305398"/>
    </source>
</evidence>
<dbReference type="InterPro" id="IPR050596">
    <property type="entry name" value="AspAT/PAT-like"/>
</dbReference>
<gene>
    <name evidence="7" type="ORF">FHG12_15225</name>
</gene>